<reference evidence="5 6" key="1">
    <citation type="submission" date="2018-06" db="EMBL/GenBank/DDBJ databases">
        <title>The draft genome sequence of Crocinitomix sp. SM1701.</title>
        <authorList>
            <person name="Zhang X."/>
        </authorList>
    </citation>
    <scope>NUCLEOTIDE SEQUENCE [LARGE SCALE GENOMIC DNA]</scope>
    <source>
        <strain evidence="5 6">SM1701</strain>
    </source>
</reference>
<dbReference type="OrthoDB" id="1283425at2"/>
<gene>
    <name evidence="5" type="ORF">DNU06_15345</name>
</gene>
<name>A0A2W1MZJ1_9FLAO</name>
<dbReference type="Pfam" id="PF24595">
    <property type="entry name" value="DUF7619"/>
    <property type="match status" value="1"/>
</dbReference>
<dbReference type="InterPro" id="IPR036179">
    <property type="entry name" value="Ig-like_dom_sf"/>
</dbReference>
<comment type="caution">
    <text evidence="5">The sequence shown here is derived from an EMBL/GenBank/DDBJ whole genome shotgun (WGS) entry which is preliminary data.</text>
</comment>
<dbReference type="InterPro" id="IPR055353">
    <property type="entry name" value="DUF7619"/>
</dbReference>
<evidence type="ECO:0008006" key="7">
    <source>
        <dbReference type="Google" id="ProtNLM"/>
    </source>
</evidence>
<dbReference type="AlphaFoldDB" id="A0A2W1MZJ1"/>
<dbReference type="InterPro" id="IPR013783">
    <property type="entry name" value="Ig-like_fold"/>
</dbReference>
<evidence type="ECO:0000259" key="4">
    <source>
        <dbReference type="Pfam" id="PF24595"/>
    </source>
</evidence>
<keyword evidence="6" id="KW-1185">Reference proteome</keyword>
<dbReference type="Gene3D" id="2.60.40.10">
    <property type="entry name" value="Immunoglobulins"/>
    <property type="match status" value="1"/>
</dbReference>
<evidence type="ECO:0000259" key="3">
    <source>
        <dbReference type="Pfam" id="PF18962"/>
    </source>
</evidence>
<feature type="chain" id="PRO_5016044735" description="Secretion system C-terminal sorting domain-containing protein" evidence="2">
    <location>
        <begin position="22"/>
        <end position="767"/>
    </location>
</feature>
<evidence type="ECO:0000256" key="2">
    <source>
        <dbReference type="SAM" id="SignalP"/>
    </source>
</evidence>
<feature type="signal peptide" evidence="2">
    <location>
        <begin position="1"/>
        <end position="21"/>
    </location>
</feature>
<dbReference type="SUPFAM" id="SSF48726">
    <property type="entry name" value="Immunoglobulin"/>
    <property type="match status" value="1"/>
</dbReference>
<evidence type="ECO:0000313" key="6">
    <source>
        <dbReference type="Proteomes" id="UP000249248"/>
    </source>
</evidence>
<feature type="domain" description="Secretion system C-terminal sorting" evidence="3">
    <location>
        <begin position="693"/>
        <end position="765"/>
    </location>
</feature>
<dbReference type="NCBIfam" id="TIGR01451">
    <property type="entry name" value="B_ant_repeat"/>
    <property type="match status" value="1"/>
</dbReference>
<evidence type="ECO:0000256" key="1">
    <source>
        <dbReference type="ARBA" id="ARBA00022729"/>
    </source>
</evidence>
<dbReference type="Proteomes" id="UP000249248">
    <property type="component" value="Unassembled WGS sequence"/>
</dbReference>
<feature type="domain" description="DUF7619" evidence="4">
    <location>
        <begin position="399"/>
        <end position="533"/>
    </location>
</feature>
<protein>
    <recommendedName>
        <fullName evidence="7">Secretion system C-terminal sorting domain-containing protein</fullName>
    </recommendedName>
</protein>
<organism evidence="5 6">
    <name type="scientific">Putridiphycobacter roseus</name>
    <dbReference type="NCBI Taxonomy" id="2219161"/>
    <lineage>
        <taxon>Bacteria</taxon>
        <taxon>Pseudomonadati</taxon>
        <taxon>Bacteroidota</taxon>
        <taxon>Flavobacteriia</taxon>
        <taxon>Flavobacteriales</taxon>
        <taxon>Crocinitomicaceae</taxon>
        <taxon>Putridiphycobacter</taxon>
    </lineage>
</organism>
<dbReference type="NCBIfam" id="TIGR04183">
    <property type="entry name" value="Por_Secre_tail"/>
    <property type="match status" value="1"/>
</dbReference>
<proteinExistence type="predicted"/>
<dbReference type="Pfam" id="PF18962">
    <property type="entry name" value="Por_Secre_tail"/>
    <property type="match status" value="1"/>
</dbReference>
<dbReference type="EMBL" id="QKSB01000013">
    <property type="protein sequence ID" value="PZE16021.1"/>
    <property type="molecule type" value="Genomic_DNA"/>
</dbReference>
<evidence type="ECO:0000313" key="5">
    <source>
        <dbReference type="EMBL" id="PZE16021.1"/>
    </source>
</evidence>
<sequence length="767" mass="84454">MLKLYKLVVLLFLTTFTYSQSTNTSCINAAPICANGISFTTGTNSITPAVGNNYDCVSFAANPSWYYFEIAQAGDIHMSLQGSNDLDFVIWGPFTDTTAAFNACGNLGNAPNPLGTVDCGFIGGNTEFPDIYAAAVSEIYIMMLSNFAGVSVNTTLTQTGGSGSFVCPPQSFYGAHIQKGTAYYDMNQNGLKEPGESSLPNVAIDITPLTNSFFTNANGDFYSSTNDSTTTNYTVSATLPNWSITNTPANYTFLLDSLNYTKDSLDFGFFPDSLYYHATMHAIDIPNHCITNNVGWFNFLNDGTEPIHVQAAITLDPDLVFVSASVLPDSVLNQTIYFSFDSIAVYKNISVQFTTNLNGNLSIGDMVQNQYHLSIFDYNNNLEKTYGDSTINSVVCSYDPNDKTSFIANNAAQETIAIGDFIDYTIRFQNTGTAEAINIVIKDTVDFNLDLNSFQFLSSSHLTEVTIDNNREISFLLHNIHLPDHISNEPGSHGYITYRIYPNLNLDPNTVINNTAYIYFDNNSPIITNTTLNKMACYILPDSTLSQNDQLLSVLNAPNYSYQWYLDSSILTNATAAEVQINGEGLYHIVIVNEYGCTSTAEFDFECISTIDSMAIIQHENNTLWTIDSVNYSYSWYLNGILWSGATDHFVTINGDGEYTVIIKNEYGCQATGTYNQQAVGLATYENKRMITYPIPAEQQLNIQMLGSNTGISNVKITNLAGEIMVFLKGNHSTNMTIDISDFSKGVYLITVSSDGESILTEKLIKI</sequence>
<dbReference type="InterPro" id="IPR026444">
    <property type="entry name" value="Secre_tail"/>
</dbReference>
<dbReference type="InterPro" id="IPR047589">
    <property type="entry name" value="DUF11_rpt"/>
</dbReference>
<accession>A0A2W1MZJ1</accession>
<keyword evidence="1 2" id="KW-0732">Signal</keyword>
<dbReference type="RefSeq" id="WP_111064383.1">
    <property type="nucleotide sequence ID" value="NZ_JBHUCU010000020.1"/>
</dbReference>